<keyword evidence="9" id="KW-0808">Transferase</keyword>
<dbReference type="GO" id="GO:0003677">
    <property type="term" value="F:DNA binding"/>
    <property type="evidence" value="ECO:0007669"/>
    <property type="project" value="UniProtKB-KW"/>
</dbReference>
<evidence type="ECO:0000256" key="1">
    <source>
        <dbReference type="ARBA" id="ARBA00001933"/>
    </source>
</evidence>
<sequence>MFGIYVDRSSEMSVTAQLCSQIRQKIESGELVTGTRLPPTRKLAQEFGIARNVAIDAYEQLIAEGYLIGQTGSGTFVAEGILSMASGNHGAAKPSDRVAKSSPLVHEDTIPFLTGTPDLRSFPQKEWAKYWKAAAEDSPSVLFDYGDIRGEEDLRSEISAYLYRTRGMYGSPEQIMIVSGSSEGFSLIAKALRAEFAAIYLEDPTIEFTSNIFRQTNYRITPVDVDETGMKLHEISCFQDGHLMLLTPSHHFPSGSILPIQRRQHAVRLAEKADSYIIEDDYDGDFRLKGVPIPPLYTLNPDRVIYVGTFSKTLAPGLRIGFLVLPRRLVSHFVRLREELNLRSPSVPQIALARFIRDGRLDRHIHKMKAIYRNRRTLLIDALKRHFGDDAVIRGDEAGMHIQVEFPLAPDNIDWLRSVEYGVKVHGVEDYCLVKGRRTHQILLGYGNVRDEEIDEGIGRLHRFVHEWTDYL</sequence>
<evidence type="ECO:0000313" key="9">
    <source>
        <dbReference type="EMBL" id="TJY44078.1"/>
    </source>
</evidence>
<evidence type="ECO:0000256" key="3">
    <source>
        <dbReference type="ARBA" id="ARBA00022576"/>
    </source>
</evidence>
<dbReference type="SMART" id="SM00345">
    <property type="entry name" value="HTH_GNTR"/>
    <property type="match status" value="1"/>
</dbReference>
<dbReference type="PANTHER" id="PTHR46577:SF1">
    <property type="entry name" value="HTH-TYPE TRANSCRIPTIONAL REGULATORY PROTEIN GABR"/>
    <property type="match status" value="1"/>
</dbReference>
<dbReference type="CDD" id="cd00609">
    <property type="entry name" value="AAT_like"/>
    <property type="match status" value="1"/>
</dbReference>
<dbReference type="PROSITE" id="PS50949">
    <property type="entry name" value="HTH_GNTR"/>
    <property type="match status" value="1"/>
</dbReference>
<evidence type="ECO:0000256" key="7">
    <source>
        <dbReference type="ARBA" id="ARBA00023163"/>
    </source>
</evidence>
<dbReference type="RefSeq" id="WP_136775798.1">
    <property type="nucleotide sequence ID" value="NZ_SUPK01000001.1"/>
</dbReference>
<dbReference type="OrthoDB" id="9808770at2"/>
<dbReference type="AlphaFoldDB" id="A0A4U0FGP7"/>
<dbReference type="InterPro" id="IPR036390">
    <property type="entry name" value="WH_DNA-bd_sf"/>
</dbReference>
<evidence type="ECO:0000256" key="4">
    <source>
        <dbReference type="ARBA" id="ARBA00022898"/>
    </source>
</evidence>
<protein>
    <submittedName>
        <fullName evidence="9">PLP-dependent aminotransferase family protein</fullName>
    </submittedName>
</protein>
<dbReference type="GO" id="GO:0030170">
    <property type="term" value="F:pyridoxal phosphate binding"/>
    <property type="evidence" value="ECO:0007669"/>
    <property type="project" value="InterPro"/>
</dbReference>
<dbReference type="SUPFAM" id="SSF53383">
    <property type="entry name" value="PLP-dependent transferases"/>
    <property type="match status" value="1"/>
</dbReference>
<dbReference type="GO" id="GO:0003700">
    <property type="term" value="F:DNA-binding transcription factor activity"/>
    <property type="evidence" value="ECO:0007669"/>
    <property type="project" value="InterPro"/>
</dbReference>
<accession>A0A4U0FGP7</accession>
<keyword evidence="10" id="KW-1185">Reference proteome</keyword>
<name>A0A4U0FGP7_9BACL</name>
<evidence type="ECO:0000256" key="2">
    <source>
        <dbReference type="ARBA" id="ARBA00005384"/>
    </source>
</evidence>
<keyword evidence="5" id="KW-0805">Transcription regulation</keyword>
<keyword evidence="3 9" id="KW-0032">Aminotransferase</keyword>
<dbReference type="Pfam" id="PF00155">
    <property type="entry name" value="Aminotran_1_2"/>
    <property type="match status" value="1"/>
</dbReference>
<feature type="domain" description="HTH gntR-type" evidence="8">
    <location>
        <begin position="12"/>
        <end position="80"/>
    </location>
</feature>
<reference evidence="9 10" key="1">
    <citation type="submission" date="2019-04" db="EMBL/GenBank/DDBJ databases">
        <title>Cohnella sp. nov., isolated from soil.</title>
        <authorList>
            <person name="Kim W."/>
        </authorList>
    </citation>
    <scope>NUCLEOTIDE SEQUENCE [LARGE SCALE GENOMIC DNA]</scope>
    <source>
        <strain evidence="9 10">CAU 1483</strain>
    </source>
</reference>
<evidence type="ECO:0000256" key="6">
    <source>
        <dbReference type="ARBA" id="ARBA00023125"/>
    </source>
</evidence>
<dbReference type="SUPFAM" id="SSF46785">
    <property type="entry name" value="Winged helix' DNA-binding domain"/>
    <property type="match status" value="1"/>
</dbReference>
<comment type="caution">
    <text evidence="9">The sequence shown here is derived from an EMBL/GenBank/DDBJ whole genome shotgun (WGS) entry which is preliminary data.</text>
</comment>
<dbReference type="GO" id="GO:0008483">
    <property type="term" value="F:transaminase activity"/>
    <property type="evidence" value="ECO:0007669"/>
    <property type="project" value="UniProtKB-KW"/>
</dbReference>
<evidence type="ECO:0000256" key="5">
    <source>
        <dbReference type="ARBA" id="ARBA00023015"/>
    </source>
</evidence>
<gene>
    <name evidence="9" type="ORF">E5161_01380</name>
</gene>
<dbReference type="InterPro" id="IPR051446">
    <property type="entry name" value="HTH_trans_reg/aminotransferase"/>
</dbReference>
<keyword evidence="4" id="KW-0663">Pyridoxal phosphate</keyword>
<dbReference type="InterPro" id="IPR015421">
    <property type="entry name" value="PyrdxlP-dep_Trfase_major"/>
</dbReference>
<dbReference type="InterPro" id="IPR036388">
    <property type="entry name" value="WH-like_DNA-bd_sf"/>
</dbReference>
<comment type="cofactor">
    <cofactor evidence="1">
        <name>pyridoxal 5'-phosphate</name>
        <dbReference type="ChEBI" id="CHEBI:597326"/>
    </cofactor>
</comment>
<dbReference type="InterPro" id="IPR004839">
    <property type="entry name" value="Aminotransferase_I/II_large"/>
</dbReference>
<dbReference type="Gene3D" id="1.10.10.10">
    <property type="entry name" value="Winged helix-like DNA-binding domain superfamily/Winged helix DNA-binding domain"/>
    <property type="match status" value="1"/>
</dbReference>
<dbReference type="Proteomes" id="UP000309673">
    <property type="component" value="Unassembled WGS sequence"/>
</dbReference>
<keyword evidence="7" id="KW-0804">Transcription</keyword>
<dbReference type="Pfam" id="PF00392">
    <property type="entry name" value="GntR"/>
    <property type="match status" value="1"/>
</dbReference>
<proteinExistence type="inferred from homology"/>
<dbReference type="PANTHER" id="PTHR46577">
    <property type="entry name" value="HTH-TYPE TRANSCRIPTIONAL REGULATORY PROTEIN GABR"/>
    <property type="match status" value="1"/>
</dbReference>
<organism evidence="9 10">
    <name type="scientific">Cohnella pontilimi</name>
    <dbReference type="NCBI Taxonomy" id="2564100"/>
    <lineage>
        <taxon>Bacteria</taxon>
        <taxon>Bacillati</taxon>
        <taxon>Bacillota</taxon>
        <taxon>Bacilli</taxon>
        <taxon>Bacillales</taxon>
        <taxon>Paenibacillaceae</taxon>
        <taxon>Cohnella</taxon>
    </lineage>
</organism>
<dbReference type="InterPro" id="IPR015424">
    <property type="entry name" value="PyrdxlP-dep_Trfase"/>
</dbReference>
<dbReference type="EMBL" id="SUPK01000001">
    <property type="protein sequence ID" value="TJY44078.1"/>
    <property type="molecule type" value="Genomic_DNA"/>
</dbReference>
<dbReference type="InterPro" id="IPR000524">
    <property type="entry name" value="Tscrpt_reg_HTH_GntR"/>
</dbReference>
<dbReference type="CDD" id="cd07377">
    <property type="entry name" value="WHTH_GntR"/>
    <property type="match status" value="1"/>
</dbReference>
<keyword evidence="6" id="KW-0238">DNA-binding</keyword>
<evidence type="ECO:0000259" key="8">
    <source>
        <dbReference type="PROSITE" id="PS50949"/>
    </source>
</evidence>
<dbReference type="Gene3D" id="3.40.640.10">
    <property type="entry name" value="Type I PLP-dependent aspartate aminotransferase-like (Major domain)"/>
    <property type="match status" value="1"/>
</dbReference>
<comment type="similarity">
    <text evidence="2">In the C-terminal section; belongs to the class-I pyridoxal-phosphate-dependent aminotransferase family.</text>
</comment>
<evidence type="ECO:0000313" key="10">
    <source>
        <dbReference type="Proteomes" id="UP000309673"/>
    </source>
</evidence>